<dbReference type="InterPro" id="IPR010729">
    <property type="entry name" value="Ribosomal_uL29_mit"/>
</dbReference>
<comment type="caution">
    <text evidence="9">The sequence shown here is derived from an EMBL/GenBank/DDBJ whole genome shotgun (WGS) entry which is preliminary data.</text>
</comment>
<keyword evidence="4" id="KW-0496">Mitochondrion</keyword>
<comment type="similarity">
    <text evidence="2">Belongs to the universal ribosomal protein uL29 family.</text>
</comment>
<sequence length="275" mass="31318">MSTPTAIRPAVRRLLKSSRVQNNIPPSFLVPSLAATSNSTPFSSSAHASYPRDLNRERGVSTQRRTGLRQPLAVSKHPLPMPVLDPKKRSKIIVDDNHGLWDFFHSRDKPMNTPEEDYAHGRPWTVEELRGKSWEDLHSLWFVCCKERNCIATEAGERKRLEAGYGEHESARRDIAVKVTMRAIKQVLTERFYSWKDAEEVAKNDPEINLSGDGPIYTPENFEVDYTEPLPNEDEIVGEERIDLEAKRTAALAEYYKGEVETGKAKKEAEKTKEQ</sequence>
<evidence type="ECO:0000313" key="9">
    <source>
        <dbReference type="EMBL" id="KAL3428396.1"/>
    </source>
</evidence>
<dbReference type="InterPro" id="IPR038340">
    <property type="entry name" value="MRP-L47_sf"/>
</dbReference>
<dbReference type="Gene3D" id="6.10.330.20">
    <property type="match status" value="1"/>
</dbReference>
<evidence type="ECO:0000313" key="10">
    <source>
        <dbReference type="Proteomes" id="UP001629113"/>
    </source>
</evidence>
<keyword evidence="10" id="KW-1185">Reference proteome</keyword>
<evidence type="ECO:0000256" key="8">
    <source>
        <dbReference type="SAM" id="MobiDB-lite"/>
    </source>
</evidence>
<evidence type="ECO:0000256" key="3">
    <source>
        <dbReference type="ARBA" id="ARBA00022980"/>
    </source>
</evidence>
<keyword evidence="5" id="KW-0687">Ribonucleoprotein</keyword>
<feature type="region of interest" description="Disordered" evidence="8">
    <location>
        <begin position="40"/>
        <end position="67"/>
    </location>
</feature>
<dbReference type="Pfam" id="PF06984">
    <property type="entry name" value="MRP-L47"/>
    <property type="match status" value="1"/>
</dbReference>
<accession>A0ABR4PYR5</accession>
<gene>
    <name evidence="9" type="ORF">PVAG01_01905</name>
</gene>
<evidence type="ECO:0000256" key="2">
    <source>
        <dbReference type="ARBA" id="ARBA00009254"/>
    </source>
</evidence>
<dbReference type="Proteomes" id="UP001629113">
    <property type="component" value="Unassembled WGS sequence"/>
</dbReference>
<organism evidence="9 10">
    <name type="scientific">Phlyctema vagabunda</name>
    <dbReference type="NCBI Taxonomy" id="108571"/>
    <lineage>
        <taxon>Eukaryota</taxon>
        <taxon>Fungi</taxon>
        <taxon>Dikarya</taxon>
        <taxon>Ascomycota</taxon>
        <taxon>Pezizomycotina</taxon>
        <taxon>Leotiomycetes</taxon>
        <taxon>Helotiales</taxon>
        <taxon>Dermateaceae</taxon>
        <taxon>Phlyctema</taxon>
    </lineage>
</organism>
<protein>
    <recommendedName>
        <fullName evidence="6">Large ribosomal subunit protein uL29m</fullName>
    </recommendedName>
    <alternativeName>
        <fullName evidence="7">54S ribosomal protein L4, mitochondrial</fullName>
    </alternativeName>
</protein>
<dbReference type="PANTHER" id="PTHR21183:SF18">
    <property type="entry name" value="LARGE RIBOSOMAL SUBUNIT PROTEIN UL29M"/>
    <property type="match status" value="1"/>
</dbReference>
<evidence type="ECO:0000256" key="7">
    <source>
        <dbReference type="ARBA" id="ARBA00035399"/>
    </source>
</evidence>
<evidence type="ECO:0000256" key="1">
    <source>
        <dbReference type="ARBA" id="ARBA00004173"/>
    </source>
</evidence>
<keyword evidence="3" id="KW-0689">Ribosomal protein</keyword>
<name>A0ABR4PYR5_9HELO</name>
<dbReference type="EMBL" id="JBFCZG010000001">
    <property type="protein sequence ID" value="KAL3428396.1"/>
    <property type="molecule type" value="Genomic_DNA"/>
</dbReference>
<comment type="subcellular location">
    <subcellularLocation>
        <location evidence="1">Mitochondrion</location>
    </subcellularLocation>
</comment>
<proteinExistence type="inferred from homology"/>
<dbReference type="PANTHER" id="PTHR21183">
    <property type="entry name" value="RIBOSOMAL PROTEIN L47, MITOCHONDRIAL-RELATED"/>
    <property type="match status" value="1"/>
</dbReference>
<evidence type="ECO:0000256" key="4">
    <source>
        <dbReference type="ARBA" id="ARBA00023128"/>
    </source>
</evidence>
<evidence type="ECO:0000256" key="5">
    <source>
        <dbReference type="ARBA" id="ARBA00023274"/>
    </source>
</evidence>
<evidence type="ECO:0000256" key="6">
    <source>
        <dbReference type="ARBA" id="ARBA00035289"/>
    </source>
</evidence>
<reference evidence="9 10" key="1">
    <citation type="submission" date="2024-06" db="EMBL/GenBank/DDBJ databases">
        <title>Complete genome of Phlyctema vagabunda strain 19-DSS-EL-015.</title>
        <authorList>
            <person name="Fiorenzani C."/>
        </authorList>
    </citation>
    <scope>NUCLEOTIDE SEQUENCE [LARGE SCALE GENOMIC DNA]</scope>
    <source>
        <strain evidence="9 10">19-DSS-EL-015</strain>
    </source>
</reference>